<evidence type="ECO:0000313" key="1">
    <source>
        <dbReference type="EMBL" id="BDE04995.1"/>
    </source>
</evidence>
<proteinExistence type="predicted"/>
<organism evidence="1 2">
    <name type="scientific">Vulcanimicrobium alpinum</name>
    <dbReference type="NCBI Taxonomy" id="3016050"/>
    <lineage>
        <taxon>Bacteria</taxon>
        <taxon>Bacillati</taxon>
        <taxon>Vulcanimicrobiota</taxon>
        <taxon>Vulcanimicrobiia</taxon>
        <taxon>Vulcanimicrobiales</taxon>
        <taxon>Vulcanimicrobiaceae</taxon>
        <taxon>Vulcanimicrobium</taxon>
    </lineage>
</organism>
<evidence type="ECO:0000313" key="2">
    <source>
        <dbReference type="Proteomes" id="UP001317532"/>
    </source>
</evidence>
<keyword evidence="2" id="KW-1185">Reference proteome</keyword>
<dbReference type="AlphaFoldDB" id="A0AAN2C7M1"/>
<dbReference type="Pfam" id="PF05988">
    <property type="entry name" value="DUF899"/>
    <property type="match status" value="1"/>
</dbReference>
<dbReference type="KEGG" id="vab:WPS_02710"/>
<accession>A0AAN2C7M1</accession>
<dbReference type="Proteomes" id="UP001317532">
    <property type="component" value="Chromosome"/>
</dbReference>
<dbReference type="EMBL" id="AP025523">
    <property type="protein sequence ID" value="BDE04995.1"/>
    <property type="molecule type" value="Genomic_DNA"/>
</dbReference>
<sequence length="116" mass="13546">MGWTMPWYTITDTFDADFGVDQWHGHNVFFRDGDRVFRTYSVNNRGDEAMGGTWDYLDITPLGRQEAWQDLPDGYPKSDPYQWWNWHDAYGHARDGKWNDVVAAALSELKPQREAG</sequence>
<protein>
    <recommendedName>
        <fullName evidence="3">DUF899 domain-containing protein</fullName>
    </recommendedName>
</protein>
<dbReference type="InterPro" id="IPR010296">
    <property type="entry name" value="DUF899_thioredox"/>
</dbReference>
<gene>
    <name evidence="1" type="ORF">WPS_02710</name>
</gene>
<evidence type="ECO:0008006" key="3">
    <source>
        <dbReference type="Google" id="ProtNLM"/>
    </source>
</evidence>
<name>A0AAN2C7M1_UNVUL</name>
<reference evidence="1 2" key="1">
    <citation type="journal article" date="2022" name="ISME Commun">
        <title>Vulcanimicrobium alpinus gen. nov. sp. nov., the first cultivated representative of the candidate phylum 'Eremiobacterota', is a metabolically versatile aerobic anoxygenic phototroph.</title>
        <authorList>
            <person name="Yabe S."/>
            <person name="Muto K."/>
            <person name="Abe K."/>
            <person name="Yokota A."/>
            <person name="Staudigel H."/>
            <person name="Tebo B.M."/>
        </authorList>
    </citation>
    <scope>NUCLEOTIDE SEQUENCE [LARGE SCALE GENOMIC DNA]</scope>
    <source>
        <strain evidence="1 2">WC8-2</strain>
    </source>
</reference>